<name>A0AAW2THA6_SESRA</name>
<dbReference type="CDD" id="cd09272">
    <property type="entry name" value="RNase_HI_RT_Ty1"/>
    <property type="match status" value="1"/>
</dbReference>
<evidence type="ECO:0000259" key="1">
    <source>
        <dbReference type="Pfam" id="PF07727"/>
    </source>
</evidence>
<protein>
    <submittedName>
        <fullName evidence="2">Retrovirus-related Pol polyprotein from transposon TNT 1-94</fullName>
    </submittedName>
</protein>
<dbReference type="InterPro" id="IPR013103">
    <property type="entry name" value="RVT_2"/>
</dbReference>
<dbReference type="Pfam" id="PF07727">
    <property type="entry name" value="RVT_2"/>
    <property type="match status" value="1"/>
</dbReference>
<dbReference type="PANTHER" id="PTHR11439">
    <property type="entry name" value="GAG-POL-RELATED RETROTRANSPOSON"/>
    <property type="match status" value="1"/>
</dbReference>
<feature type="domain" description="Reverse transcriptase Ty1/copia-type" evidence="1">
    <location>
        <begin position="379"/>
        <end position="446"/>
    </location>
</feature>
<accession>A0AAW2THA6</accession>
<dbReference type="PANTHER" id="PTHR11439:SF496">
    <property type="entry name" value="RNA-DIRECTED DNA POLYMERASE"/>
    <property type="match status" value="1"/>
</dbReference>
<comment type="caution">
    <text evidence="2">The sequence shown here is derived from an EMBL/GenBank/DDBJ whole genome shotgun (WGS) entry which is preliminary data.</text>
</comment>
<dbReference type="AlphaFoldDB" id="A0AAW2THA6"/>
<gene>
    <name evidence="2" type="ORF">Sradi_2060300</name>
</gene>
<proteinExistence type="predicted"/>
<reference evidence="2" key="2">
    <citation type="journal article" date="2024" name="Plant">
        <title>Genomic evolution and insights into agronomic trait innovations of Sesamum species.</title>
        <authorList>
            <person name="Miao H."/>
            <person name="Wang L."/>
            <person name="Qu L."/>
            <person name="Liu H."/>
            <person name="Sun Y."/>
            <person name="Le M."/>
            <person name="Wang Q."/>
            <person name="Wei S."/>
            <person name="Zheng Y."/>
            <person name="Lin W."/>
            <person name="Duan Y."/>
            <person name="Cao H."/>
            <person name="Xiong S."/>
            <person name="Wang X."/>
            <person name="Wei L."/>
            <person name="Li C."/>
            <person name="Ma Q."/>
            <person name="Ju M."/>
            <person name="Zhao R."/>
            <person name="Li G."/>
            <person name="Mu C."/>
            <person name="Tian Q."/>
            <person name="Mei H."/>
            <person name="Zhang T."/>
            <person name="Gao T."/>
            <person name="Zhang H."/>
        </authorList>
    </citation>
    <scope>NUCLEOTIDE SEQUENCE</scope>
    <source>
        <strain evidence="2">G02</strain>
    </source>
</reference>
<sequence length="591" mass="67478">MIMDTNKFNGTNYNDWLRNLRIVLDFENQGYVLDKPLSMALPEGSSLDKWLEDNRKVRSIIFASMTNAIQKQYDMLEDVPSIMLRIKEVYAVPDRHIKYATIKTFFGPRWPRDGDYPQVESTVLVGEASTSKAKGKGARRWKRKKVRERRLQPLLAPEVLLLPRRERAKGRLGVLSGRGQMMCNALPWKGALEDGVSTTPLHPRLGDGKAVVAKAVGSLSLVVNNRIRIELKDYFYVPRYKSEAFGRFKEYKLEVENQTGRKIKVLRPDRGEQNIFFLRNAVFLEKGFLSDNRHDEVLIEESSEEPQHDNTTSFEPPIHTNGVPVLRRSIREAMSDIDMDEWLEAMKSKIDSMGSNQVWTLADPPKDVRPIVCKWSTNRPRVDFEKTYSPVAMAISIRILLVIAAWYDYEIWQMDVKTAFLNGFLEEEIYMDQPEDFTTVGKEQKDMGEASYVLGIKIYRDRSRRILGLTQSSYIEKCTRPDVAYALSVTSRYQACAGVAHWGMVKSILKYLKKTKDMFLIYGGGELILEGYSDASFQSNDDDAKSQSGFVFKLNSGTVAWKSSKQDTTTDSTTEAEYITAPEAVKGTRFG</sequence>
<evidence type="ECO:0000313" key="2">
    <source>
        <dbReference type="EMBL" id="KAL0404195.1"/>
    </source>
</evidence>
<reference evidence="2" key="1">
    <citation type="submission" date="2020-06" db="EMBL/GenBank/DDBJ databases">
        <authorList>
            <person name="Li T."/>
            <person name="Hu X."/>
            <person name="Zhang T."/>
            <person name="Song X."/>
            <person name="Zhang H."/>
            <person name="Dai N."/>
            <person name="Sheng W."/>
            <person name="Hou X."/>
            <person name="Wei L."/>
        </authorList>
    </citation>
    <scope>NUCLEOTIDE SEQUENCE</scope>
    <source>
        <strain evidence="2">G02</strain>
        <tissue evidence="2">Leaf</tissue>
    </source>
</reference>
<organism evidence="2">
    <name type="scientific">Sesamum radiatum</name>
    <name type="common">Black benniseed</name>
    <dbReference type="NCBI Taxonomy" id="300843"/>
    <lineage>
        <taxon>Eukaryota</taxon>
        <taxon>Viridiplantae</taxon>
        <taxon>Streptophyta</taxon>
        <taxon>Embryophyta</taxon>
        <taxon>Tracheophyta</taxon>
        <taxon>Spermatophyta</taxon>
        <taxon>Magnoliopsida</taxon>
        <taxon>eudicotyledons</taxon>
        <taxon>Gunneridae</taxon>
        <taxon>Pentapetalae</taxon>
        <taxon>asterids</taxon>
        <taxon>lamiids</taxon>
        <taxon>Lamiales</taxon>
        <taxon>Pedaliaceae</taxon>
        <taxon>Sesamum</taxon>
    </lineage>
</organism>
<dbReference type="EMBL" id="JACGWJ010000008">
    <property type="protein sequence ID" value="KAL0404195.1"/>
    <property type="molecule type" value="Genomic_DNA"/>
</dbReference>